<reference evidence="5" key="1">
    <citation type="submission" date="2022-08" db="UniProtKB">
        <authorList>
            <consortium name="EnsemblMetazoa"/>
        </authorList>
    </citation>
    <scope>IDENTIFICATION</scope>
    <source>
        <strain evidence="5">05x7-T-G4-1.051#20</strain>
    </source>
</reference>
<keyword evidence="6" id="KW-1185">Reference proteome</keyword>
<dbReference type="EnsemblMetazoa" id="G4886.1">
    <property type="protein sequence ID" value="G4886.1:cds"/>
    <property type="gene ID" value="G4886"/>
</dbReference>
<dbReference type="Proteomes" id="UP000005408">
    <property type="component" value="Unassembled WGS sequence"/>
</dbReference>
<dbReference type="GO" id="GO:0005829">
    <property type="term" value="C:cytosol"/>
    <property type="evidence" value="ECO:0007669"/>
    <property type="project" value="TreeGrafter"/>
</dbReference>
<sequence length="161" mass="18528">MQRVFVYGTLKKGQPNHHLISGGIESGDCRVEGVGVTEAKYPLIVTTRYNVPFLLDAPNARNAMNVEGEVYSVNDKMMEILDDLEAHPTFYTRSQIPIIFQDKSEKMWCYLMKNFRQDVLQLPMYFKYDFKTNGTYVGRADRPPGKEEAMAYRAEIKENVS</sequence>
<dbReference type="InterPro" id="IPR013024">
    <property type="entry name" value="GGCT-like"/>
</dbReference>
<dbReference type="InterPro" id="IPR036568">
    <property type="entry name" value="GGCT-like_sf"/>
</dbReference>
<evidence type="ECO:0000313" key="6">
    <source>
        <dbReference type="Proteomes" id="UP000005408"/>
    </source>
</evidence>
<dbReference type="EnsemblMetazoa" id="G4886.2">
    <property type="protein sequence ID" value="G4886.2:cds"/>
    <property type="gene ID" value="G4886"/>
</dbReference>
<protein>
    <recommendedName>
        <fullName evidence="3">Gamma-glutamylcyclotransferase family protein</fullName>
    </recommendedName>
</protein>
<dbReference type="PANTHER" id="PTHR12510">
    <property type="entry name" value="TROPONIN C-AKIN-1 PROTEIN"/>
    <property type="match status" value="1"/>
</dbReference>
<evidence type="ECO:0000313" key="5">
    <source>
        <dbReference type="EnsemblMetazoa" id="G4886.1:cds"/>
    </source>
</evidence>
<dbReference type="EnsemblMetazoa" id="G4886.3">
    <property type="protein sequence ID" value="G4886.3:cds"/>
    <property type="gene ID" value="G4886"/>
</dbReference>
<organism evidence="5 6">
    <name type="scientific">Magallana gigas</name>
    <name type="common">Pacific oyster</name>
    <name type="synonym">Crassostrea gigas</name>
    <dbReference type="NCBI Taxonomy" id="29159"/>
    <lineage>
        <taxon>Eukaryota</taxon>
        <taxon>Metazoa</taxon>
        <taxon>Spiralia</taxon>
        <taxon>Lophotrochozoa</taxon>
        <taxon>Mollusca</taxon>
        <taxon>Bivalvia</taxon>
        <taxon>Autobranchia</taxon>
        <taxon>Pteriomorphia</taxon>
        <taxon>Ostreida</taxon>
        <taxon>Ostreoidea</taxon>
        <taxon>Ostreidae</taxon>
        <taxon>Magallana</taxon>
    </lineage>
</organism>
<accession>A0A8W8N9A6</accession>
<evidence type="ECO:0000256" key="1">
    <source>
        <dbReference type="ARBA" id="ARBA00008861"/>
    </source>
</evidence>
<name>A0A8W8N9A6_MAGGI</name>
<dbReference type="CDD" id="cd06661">
    <property type="entry name" value="GGCT_like"/>
    <property type="match status" value="1"/>
</dbReference>
<dbReference type="Gene3D" id="3.10.490.10">
    <property type="entry name" value="Gamma-glutamyl cyclotransferase-like"/>
    <property type="match status" value="1"/>
</dbReference>
<dbReference type="GO" id="GO:0061929">
    <property type="term" value="F:gamma-glutamylaminecyclotransferase activity"/>
    <property type="evidence" value="ECO:0007669"/>
    <property type="project" value="InterPro"/>
</dbReference>
<dbReference type="InterPro" id="IPR009288">
    <property type="entry name" value="AIG2-like_dom"/>
</dbReference>
<proteinExistence type="inferred from homology"/>
<feature type="domain" description="Gamma-glutamylcyclotransferase AIG2-like" evidence="4">
    <location>
        <begin position="4"/>
        <end position="118"/>
    </location>
</feature>
<dbReference type="Pfam" id="PF06094">
    <property type="entry name" value="GGACT"/>
    <property type="match status" value="1"/>
</dbReference>
<evidence type="ECO:0000256" key="3">
    <source>
        <dbReference type="RuleBase" id="RU367036"/>
    </source>
</evidence>
<evidence type="ECO:0000259" key="4">
    <source>
        <dbReference type="Pfam" id="PF06094"/>
    </source>
</evidence>
<comment type="similarity">
    <text evidence="1 3">Belongs to the gamma-glutamylcyclotransferase family.</text>
</comment>
<feature type="active site" description="Proton acceptor" evidence="2">
    <location>
        <position position="85"/>
    </location>
</feature>
<dbReference type="InterPro" id="IPR039126">
    <property type="entry name" value="GGACT"/>
</dbReference>
<dbReference type="SUPFAM" id="SSF110857">
    <property type="entry name" value="Gamma-glutamyl cyclotransferase-like"/>
    <property type="match status" value="1"/>
</dbReference>
<dbReference type="PANTHER" id="PTHR12510:SF4">
    <property type="entry name" value="GAMMA-GLUTAMYLAMINECYCLOTRANSFERASE"/>
    <property type="match status" value="1"/>
</dbReference>
<evidence type="ECO:0000256" key="2">
    <source>
        <dbReference type="PIRSR" id="PIRSR639126-1"/>
    </source>
</evidence>
<dbReference type="AlphaFoldDB" id="A0A8W8N9A6"/>